<gene>
    <name evidence="1" type="ORF">SPIRO4BDMA_70220</name>
</gene>
<dbReference type="EMBL" id="FWDO01000007">
    <property type="protein sequence ID" value="SLM19798.1"/>
    <property type="molecule type" value="Genomic_DNA"/>
</dbReference>
<organism evidence="1">
    <name type="scientific">uncultured spirochete</name>
    <dbReference type="NCBI Taxonomy" id="156406"/>
    <lineage>
        <taxon>Bacteria</taxon>
        <taxon>Pseudomonadati</taxon>
        <taxon>Spirochaetota</taxon>
        <taxon>Spirochaetia</taxon>
        <taxon>Spirochaetales</taxon>
        <taxon>environmental samples</taxon>
    </lineage>
</organism>
<dbReference type="SUPFAM" id="SSF69322">
    <property type="entry name" value="Tricorn protease domain 2"/>
    <property type="match status" value="1"/>
</dbReference>
<reference evidence="1" key="1">
    <citation type="submission" date="2017-02" db="EMBL/GenBank/DDBJ databases">
        <authorList>
            <person name="Regsiter A."/>
            <person name="William W."/>
        </authorList>
    </citation>
    <scope>NUCLEOTIDE SEQUENCE</scope>
    <source>
        <strain evidence="1">BdmA 4</strain>
    </source>
</reference>
<dbReference type="AlphaFoldDB" id="A0A3P3XU49"/>
<evidence type="ECO:0000313" key="1">
    <source>
        <dbReference type="EMBL" id="SLM19798.1"/>
    </source>
</evidence>
<accession>A0A3P3XU49</accession>
<proteinExistence type="predicted"/>
<sequence length="368" mass="41028">MHHQYAMKKRSYSVVLFIAAIFFSLFSVRITRQEDAVEESIFLPFSQAQDVASVPSSRNAFLSFVGDSALGYVDTAADRLYAQPYQGKAAIDNQGWITYDRLATDVQLHGTDGQHRVLMAYAYPWFKASWRILVRSDQMGIARFNNQGSILWVKEFSMPITALDASSQVIAVGLLDGSLHIFDAEGALVFAAQAGFQDIQTIYGIAVSGDSKYIVVLKGFSPQKIETYKQSESSYTRISESPLKQQAVLQATMAFAEDDSHVIIARENQLIYYNIKDNYNKQIELQAEHNESLDKDEDVQFFALGPIGRATIAVLRIKVPDPLDSEVLILKHGLLRRVAPDAISVSEGQGTLAIVYRDGIELLKGWQP</sequence>
<protein>
    <submittedName>
        <fullName evidence="1">Uncharacterized protein</fullName>
    </submittedName>
</protein>
<name>A0A3P3XU49_9SPIR</name>